<dbReference type="RefSeq" id="WP_085462871.1">
    <property type="nucleotide sequence ID" value="NZ_FXBL01000004.1"/>
</dbReference>
<dbReference type="AlphaFoldDB" id="A0A1X7MTR6"/>
<sequence>MTLFMTKVWGWSVPVGPLQFSTKGWRENALDQLKAGDQIVLVGTMGDQTQDDMKGRLLGVMEPTDEPVMSLDFVEPRGSSDFVDGKYKWPFGLMNRRAWSLPDQPLLSGISERKFSMDSAQGIVPLTPEEEQRVRTLRWQEEKLLQLTAHAQERIAKKHGNAKRTAPPPTTRRTGVMHMRRAPAYTYAMRIRSADRLALKIGWAFDFRQRANQFNHSSMPDLGGLKYEPVWYHLWDTARLAYHMEQRLLLHFADHRHPANNEIITGVKEDELGRAWQNGVLRKL</sequence>
<keyword evidence="2" id="KW-1185">Reference proteome</keyword>
<accession>A0A1X7MTR6</accession>
<name>A0A1X7MTR6_9HYPH</name>
<dbReference type="OrthoDB" id="7816390at2"/>
<proteinExistence type="predicted"/>
<organism evidence="1 2">
    <name type="scientific">Mesorhizobium australicum</name>
    <dbReference type="NCBI Taxonomy" id="536018"/>
    <lineage>
        <taxon>Bacteria</taxon>
        <taxon>Pseudomonadati</taxon>
        <taxon>Pseudomonadota</taxon>
        <taxon>Alphaproteobacteria</taxon>
        <taxon>Hyphomicrobiales</taxon>
        <taxon>Phyllobacteriaceae</taxon>
        <taxon>Mesorhizobium</taxon>
    </lineage>
</organism>
<protein>
    <submittedName>
        <fullName evidence="1">Uncharacterized protein</fullName>
    </submittedName>
</protein>
<gene>
    <name evidence="1" type="ORF">SAMN02982922_0701</name>
</gene>
<dbReference type="EMBL" id="FXBL01000004">
    <property type="protein sequence ID" value="SMH28014.1"/>
    <property type="molecule type" value="Genomic_DNA"/>
</dbReference>
<evidence type="ECO:0000313" key="2">
    <source>
        <dbReference type="Proteomes" id="UP000193083"/>
    </source>
</evidence>
<dbReference type="Proteomes" id="UP000193083">
    <property type="component" value="Unassembled WGS sequence"/>
</dbReference>
<evidence type="ECO:0000313" key="1">
    <source>
        <dbReference type="EMBL" id="SMH28014.1"/>
    </source>
</evidence>
<reference evidence="1 2" key="1">
    <citation type="submission" date="2017-04" db="EMBL/GenBank/DDBJ databases">
        <authorList>
            <person name="Afonso C.L."/>
            <person name="Miller P.J."/>
            <person name="Scott M.A."/>
            <person name="Spackman E."/>
            <person name="Goraichik I."/>
            <person name="Dimitrov K.M."/>
            <person name="Suarez D.L."/>
            <person name="Swayne D.E."/>
        </authorList>
    </citation>
    <scope>NUCLEOTIDE SEQUENCE [LARGE SCALE GENOMIC DNA]</scope>
    <source>
        <strain evidence="1 2">B5P</strain>
    </source>
</reference>